<dbReference type="Pfam" id="PF00015">
    <property type="entry name" value="MCPsignal"/>
    <property type="match status" value="1"/>
</dbReference>
<name>A0ABX6K663_SALCS</name>
<reference evidence="6 7" key="1">
    <citation type="submission" date="2020-03" db="EMBL/GenBank/DDBJ databases">
        <title>Genome mining reveals the biosynthetic pathways of PHA and ectoines of the halophilic strain Salinivibrio costicola M318 isolated from fermented shrimp paste.</title>
        <authorList>
            <person name="Doan T.V."/>
            <person name="Tran L.T."/>
            <person name="Trieu T.A."/>
            <person name="Nguyen Q.V."/>
            <person name="Quach T.N."/>
            <person name="Phi T.Q."/>
            <person name="Kumar S."/>
        </authorList>
    </citation>
    <scope>NUCLEOTIDE SEQUENCE [LARGE SCALE GENOMIC DNA]</scope>
    <source>
        <strain evidence="6 7">M318</strain>
    </source>
</reference>
<dbReference type="EMBL" id="CP050266">
    <property type="protein sequence ID" value="QIR05716.1"/>
    <property type="molecule type" value="Genomic_DNA"/>
</dbReference>
<dbReference type="InterPro" id="IPR000014">
    <property type="entry name" value="PAS"/>
</dbReference>
<dbReference type="SMART" id="SM00091">
    <property type="entry name" value="PAS"/>
    <property type="match status" value="2"/>
</dbReference>
<dbReference type="Pfam" id="PF13426">
    <property type="entry name" value="PAS_9"/>
    <property type="match status" value="1"/>
</dbReference>
<evidence type="ECO:0000259" key="5">
    <source>
        <dbReference type="PROSITE" id="PS50113"/>
    </source>
</evidence>
<dbReference type="Gene3D" id="1.10.287.950">
    <property type="entry name" value="Methyl-accepting chemotaxis protein"/>
    <property type="match status" value="1"/>
</dbReference>
<dbReference type="Gene3D" id="3.30.450.20">
    <property type="entry name" value="PAS domain"/>
    <property type="match status" value="2"/>
</dbReference>
<organism evidence="6 7">
    <name type="scientific">Salinivibrio costicola</name>
    <name type="common">Vibrio costicola</name>
    <dbReference type="NCBI Taxonomy" id="51367"/>
    <lineage>
        <taxon>Bacteria</taxon>
        <taxon>Pseudomonadati</taxon>
        <taxon>Pseudomonadota</taxon>
        <taxon>Gammaproteobacteria</taxon>
        <taxon>Vibrionales</taxon>
        <taxon>Vibrionaceae</taxon>
        <taxon>Salinivibrio</taxon>
    </lineage>
</organism>
<accession>A0ABX6K663</accession>
<dbReference type="NCBIfam" id="TIGR00229">
    <property type="entry name" value="sensory_box"/>
    <property type="match status" value="2"/>
</dbReference>
<dbReference type="SUPFAM" id="SSF55785">
    <property type="entry name" value="PYP-like sensor domain (PAS domain)"/>
    <property type="match status" value="2"/>
</dbReference>
<evidence type="ECO:0000256" key="2">
    <source>
        <dbReference type="SAM" id="Coils"/>
    </source>
</evidence>
<dbReference type="InterPro" id="IPR013655">
    <property type="entry name" value="PAS_fold_3"/>
</dbReference>
<dbReference type="SUPFAM" id="SSF58104">
    <property type="entry name" value="Methyl-accepting chemotaxis protein (MCP) signaling domain"/>
    <property type="match status" value="1"/>
</dbReference>
<dbReference type="InterPro" id="IPR001610">
    <property type="entry name" value="PAC"/>
</dbReference>
<keyword evidence="7" id="KW-1185">Reference proteome</keyword>
<evidence type="ECO:0000313" key="7">
    <source>
        <dbReference type="Proteomes" id="UP000501408"/>
    </source>
</evidence>
<proteinExistence type="predicted"/>
<dbReference type="PANTHER" id="PTHR24422:SF10">
    <property type="entry name" value="CHEMOTAXIS PROTEIN METHYLTRANSFERASE 2"/>
    <property type="match status" value="1"/>
</dbReference>
<feature type="domain" description="PAS" evidence="4">
    <location>
        <begin position="38"/>
        <end position="62"/>
    </location>
</feature>
<evidence type="ECO:0000259" key="3">
    <source>
        <dbReference type="PROSITE" id="PS50111"/>
    </source>
</evidence>
<protein>
    <submittedName>
        <fullName evidence="6">PAS domain S-box protein</fullName>
    </submittedName>
</protein>
<dbReference type="PANTHER" id="PTHR24422">
    <property type="entry name" value="CHEMOTAXIS PROTEIN METHYLTRANSFERASE"/>
    <property type="match status" value="1"/>
</dbReference>
<feature type="coiled-coil region" evidence="2">
    <location>
        <begin position="2"/>
        <end position="29"/>
    </location>
</feature>
<dbReference type="SMART" id="SM00086">
    <property type="entry name" value="PAC"/>
    <property type="match status" value="2"/>
</dbReference>
<sequence>MFKKTQRALDACQKEKAELEAELSALQQHIASILFTPDGTVIDVNDHLLAIIGYQRDEVIGQHHRAVCFEDTANSSEYRQFWQALAQGKPQQGIFRRRHKEGHEIWLEATYVPVKDENGKVTKVRKLAADVTERHQQSKRQDAILEAIDRSLAVIEFEPDGTIIRANKNFLSTVHYKDSEIAGQHHRIFCDQEFYDENPDFWQSLADGQFTAGQYLRRDKYGNEVWLEATYNPVFDANGQVVKVIKFATNITDTVKKNQAVIHAAELAQASSEQTLKDSESGSVLLQEAVQLSQNVSEQAIEASNQVNQLNQHAQSIENIVTTIKQIAEQTNLLALNAAIEAARAGEQGRGFAVVADEVRGLSQRTSKSTTEIADVVDENLQLIKGVSEAMERVSEQSSLGQEKVTAVDEVMKDIHAGAQEVSDTVRGLTH</sequence>
<dbReference type="InterPro" id="IPR050903">
    <property type="entry name" value="Bact_Chemotaxis_MeTrfase"/>
</dbReference>
<dbReference type="InterPro" id="IPR004089">
    <property type="entry name" value="MCPsignal_dom"/>
</dbReference>
<dbReference type="Proteomes" id="UP000501408">
    <property type="component" value="Chromosome 1"/>
</dbReference>
<feature type="domain" description="PAC" evidence="5">
    <location>
        <begin position="91"/>
        <end position="143"/>
    </location>
</feature>
<evidence type="ECO:0000259" key="4">
    <source>
        <dbReference type="PROSITE" id="PS50112"/>
    </source>
</evidence>
<dbReference type="InterPro" id="IPR000700">
    <property type="entry name" value="PAS-assoc_C"/>
</dbReference>
<dbReference type="CDD" id="cd00130">
    <property type="entry name" value="PAS"/>
    <property type="match status" value="2"/>
</dbReference>
<keyword evidence="1" id="KW-0807">Transducer</keyword>
<dbReference type="Pfam" id="PF08447">
    <property type="entry name" value="PAS_3"/>
    <property type="match status" value="1"/>
</dbReference>
<dbReference type="SMART" id="SM00283">
    <property type="entry name" value="MA"/>
    <property type="match status" value="1"/>
</dbReference>
<gene>
    <name evidence="6" type="ORF">HBA18_04660</name>
</gene>
<keyword evidence="2" id="KW-0175">Coiled coil</keyword>
<dbReference type="PROSITE" id="PS50113">
    <property type="entry name" value="PAC"/>
    <property type="match status" value="2"/>
</dbReference>
<evidence type="ECO:0000256" key="1">
    <source>
        <dbReference type="PROSITE-ProRule" id="PRU00284"/>
    </source>
</evidence>
<dbReference type="PROSITE" id="PS50111">
    <property type="entry name" value="CHEMOTAXIS_TRANSDUC_2"/>
    <property type="match status" value="1"/>
</dbReference>
<dbReference type="PROSITE" id="PS50112">
    <property type="entry name" value="PAS"/>
    <property type="match status" value="1"/>
</dbReference>
<dbReference type="RefSeq" id="WP_167314156.1">
    <property type="nucleotide sequence ID" value="NZ_CP050266.1"/>
</dbReference>
<evidence type="ECO:0000313" key="6">
    <source>
        <dbReference type="EMBL" id="QIR05716.1"/>
    </source>
</evidence>
<feature type="domain" description="Methyl-accepting transducer" evidence="3">
    <location>
        <begin position="237"/>
        <end position="431"/>
    </location>
</feature>
<feature type="domain" description="PAC" evidence="5">
    <location>
        <begin position="209"/>
        <end position="263"/>
    </location>
</feature>
<dbReference type="InterPro" id="IPR035965">
    <property type="entry name" value="PAS-like_dom_sf"/>
</dbReference>